<dbReference type="OrthoDB" id="7510399at2"/>
<evidence type="ECO:0000256" key="1">
    <source>
        <dbReference type="SAM" id="MobiDB-lite"/>
    </source>
</evidence>
<accession>D6ZZT9</accession>
<gene>
    <name evidence="2" type="ordered locus">Snov_0016</name>
</gene>
<dbReference type="EMBL" id="CP002026">
    <property type="protein sequence ID" value="ADH87353.1"/>
    <property type="molecule type" value="Genomic_DNA"/>
</dbReference>
<dbReference type="KEGG" id="sno:Snov_0016"/>
<organism evidence="2 3">
    <name type="scientific">Ancylobacter novellus (strain ATCC 8093 / DSM 506 / JCM 20403 / CCM 1077 / IAM 12100 / NBRC 12443 / NCIMB 10456)</name>
    <name type="common">Starkeya novella</name>
    <dbReference type="NCBI Taxonomy" id="639283"/>
    <lineage>
        <taxon>Bacteria</taxon>
        <taxon>Pseudomonadati</taxon>
        <taxon>Pseudomonadota</taxon>
        <taxon>Alphaproteobacteria</taxon>
        <taxon>Hyphomicrobiales</taxon>
        <taxon>Xanthobacteraceae</taxon>
        <taxon>Ancylobacter</taxon>
    </lineage>
</organism>
<feature type="compositionally biased region" description="Basic and acidic residues" evidence="1">
    <location>
        <begin position="44"/>
        <end position="55"/>
    </location>
</feature>
<evidence type="ECO:0000313" key="3">
    <source>
        <dbReference type="Proteomes" id="UP000006633"/>
    </source>
</evidence>
<dbReference type="RefSeq" id="WP_013164858.1">
    <property type="nucleotide sequence ID" value="NC_014217.1"/>
</dbReference>
<dbReference type="Proteomes" id="UP000006633">
    <property type="component" value="Chromosome"/>
</dbReference>
<proteinExistence type="predicted"/>
<dbReference type="STRING" id="639283.Snov_0016"/>
<reference evidence="2 3" key="1">
    <citation type="journal article" date="2012" name="Stand. Genomic Sci.">
        <title>Complete genome sequence of the facultatively chemolithoautotrophic and methylotrophic alpha Proteobacterium Starkeya novella type strain (ATCC 8093(T)).</title>
        <authorList>
            <person name="Kappler U."/>
            <person name="Davenport K."/>
            <person name="Beatson S."/>
            <person name="Lucas S."/>
            <person name="Lapidus A."/>
            <person name="Copeland A."/>
            <person name="Berry K.W."/>
            <person name="Glavina Del Rio T."/>
            <person name="Hammon N."/>
            <person name="Dalin E."/>
            <person name="Tice H."/>
            <person name="Pitluck S."/>
            <person name="Richardson P."/>
            <person name="Bruce D."/>
            <person name="Goodwin L.A."/>
            <person name="Han C."/>
            <person name="Tapia R."/>
            <person name="Detter J.C."/>
            <person name="Chang Y.J."/>
            <person name="Jeffries C.D."/>
            <person name="Land M."/>
            <person name="Hauser L."/>
            <person name="Kyrpides N.C."/>
            <person name="Goker M."/>
            <person name="Ivanova N."/>
            <person name="Klenk H.P."/>
            <person name="Woyke T."/>
        </authorList>
    </citation>
    <scope>NUCLEOTIDE SEQUENCE [LARGE SCALE GENOMIC DNA]</scope>
    <source>
        <strain evidence="3">ATCC 8093 / DSM 506 / JCM 20403 / CCM 1077 / IAM 12100 / NBRC 12443 / NCIMB 10456</strain>
    </source>
</reference>
<name>D6ZZT9_ANCN5</name>
<feature type="region of interest" description="Disordered" evidence="1">
    <location>
        <begin position="30"/>
        <end position="87"/>
    </location>
</feature>
<dbReference type="AlphaFoldDB" id="D6ZZT9"/>
<sequence>MAVKKAGTARTVPVTVAAPQQAATIPAATSFAPSGAPEQTVPDVDPKHAAIDDNPRANTSVEQNRIDFNDPTLSGSEAVANNLKGEG</sequence>
<protein>
    <submittedName>
        <fullName evidence="2">Neurotactin</fullName>
    </submittedName>
</protein>
<keyword evidence="3" id="KW-1185">Reference proteome</keyword>
<evidence type="ECO:0000313" key="2">
    <source>
        <dbReference type="EMBL" id="ADH87353.1"/>
    </source>
</evidence>
<dbReference type="HOGENOM" id="CLU_2481800_0_0_5"/>
<dbReference type="eggNOG" id="ENOG502ZE25">
    <property type="taxonomic scope" value="Bacteria"/>
</dbReference>